<feature type="chain" id="PRO_5039689187" evidence="2">
    <location>
        <begin position="21"/>
        <end position="652"/>
    </location>
</feature>
<feature type="region of interest" description="Disordered" evidence="1">
    <location>
        <begin position="208"/>
        <end position="244"/>
    </location>
</feature>
<evidence type="ECO:0000313" key="4">
    <source>
        <dbReference type="Proteomes" id="UP001164653"/>
    </source>
</evidence>
<dbReference type="KEGG" id="dpf:ON006_24805"/>
<dbReference type="AlphaFoldDB" id="A0A9E8N6X0"/>
<reference evidence="3" key="1">
    <citation type="submission" date="2022-11" db="EMBL/GenBank/DDBJ databases">
        <title>Dyadobacter pollutisoli sp. nov., isolated from plastic dumped soil.</title>
        <authorList>
            <person name="Kim J.M."/>
            <person name="Kim K.R."/>
            <person name="Lee J.K."/>
            <person name="Hao L."/>
            <person name="Jeon C.O."/>
        </authorList>
    </citation>
    <scope>NUCLEOTIDE SEQUENCE</scope>
    <source>
        <strain evidence="3">U1</strain>
    </source>
</reference>
<sequence>MKPNPAILLSLLVVSFSVMGQYQNHSGLKNKKLRLANVDNHQTFDQVQGGLPSEEKLPDWPSGGKSTRSKSGIDSAIVLDDAPLQLTVMIYFSGVSKANIQVSVATDKAQAKSYIASQMVTVMEGQSPAEITLKAIMPENMEVQSKFLSVEMKDPERIAQQKDYIFSLGKRWTSQIKGENLVQVINLEPIGSAASLWQLAAADPLPNPSKAAAGTTPSLATRTGIPAPGSTGDKTPRGPSRQPFSLWDNIKTDIDFELSDINNIRTEIYPDINPASETFYISPVAYNLRWNKEEGYQNFKVLYGTNNEVMFHAGLDAGITSKQLETTRYLIRKLMKAQNVEMLSPKIQLFGANTAPAMSLKSDFQGVFQIDPSKLDVTAPTDFTSPLQVSWSTDNKTRDMIVLALQNGVGLNGTLTFGTDSIIRKIPVSIAFNDKRNYGKIILEKGTWRQSGWQNPFPYPVKIRYMHALLDNGVRNDGSNYIYSWNCNGPVAPPSSRVNFNGAKIPQWFDNSNKVIQIWLEYDIMPCPACTQTLLQSLTTGLSGSSESNIVFQSMDLVSSLDAKLVQVRVKSTQADPAHNREAEISANITKDGEDMRIGPLYPGQDKRLSYQYKIIVVNSQAQIETSWISETSPQVYLNKANLERIMGRPIK</sequence>
<proteinExistence type="predicted"/>
<accession>A0A9E8N6X0</accession>
<keyword evidence="2" id="KW-0732">Signal</keyword>
<organism evidence="3 4">
    <name type="scientific">Dyadobacter pollutisoli</name>
    <dbReference type="NCBI Taxonomy" id="2910158"/>
    <lineage>
        <taxon>Bacteria</taxon>
        <taxon>Pseudomonadati</taxon>
        <taxon>Bacteroidota</taxon>
        <taxon>Cytophagia</taxon>
        <taxon>Cytophagales</taxon>
        <taxon>Spirosomataceae</taxon>
        <taxon>Dyadobacter</taxon>
    </lineage>
</organism>
<protein>
    <submittedName>
        <fullName evidence="3">Uncharacterized protein</fullName>
    </submittedName>
</protein>
<dbReference type="Proteomes" id="UP001164653">
    <property type="component" value="Chromosome"/>
</dbReference>
<name>A0A9E8N6X0_9BACT</name>
<evidence type="ECO:0000256" key="2">
    <source>
        <dbReference type="SAM" id="SignalP"/>
    </source>
</evidence>
<feature type="signal peptide" evidence="2">
    <location>
        <begin position="1"/>
        <end position="20"/>
    </location>
</feature>
<keyword evidence="4" id="KW-1185">Reference proteome</keyword>
<dbReference type="EMBL" id="CP112998">
    <property type="protein sequence ID" value="WAC10954.1"/>
    <property type="molecule type" value="Genomic_DNA"/>
</dbReference>
<gene>
    <name evidence="3" type="ORF">ON006_24805</name>
</gene>
<evidence type="ECO:0000256" key="1">
    <source>
        <dbReference type="SAM" id="MobiDB-lite"/>
    </source>
</evidence>
<feature type="region of interest" description="Disordered" evidence="1">
    <location>
        <begin position="45"/>
        <end position="71"/>
    </location>
</feature>
<dbReference type="RefSeq" id="WP_244822714.1">
    <property type="nucleotide sequence ID" value="NZ_CP112998.1"/>
</dbReference>
<evidence type="ECO:0000313" key="3">
    <source>
        <dbReference type="EMBL" id="WAC10954.1"/>
    </source>
</evidence>